<feature type="domain" description="DUF4468" evidence="2">
    <location>
        <begin position="36"/>
        <end position="123"/>
    </location>
</feature>
<gene>
    <name evidence="3" type="ORF">MC378_14005</name>
</gene>
<keyword evidence="1" id="KW-0732">Signal</keyword>
<comment type="caution">
    <text evidence="3">The sequence shown here is derived from an EMBL/GenBank/DDBJ whole genome shotgun (WGS) entry which is preliminary data.</text>
</comment>
<protein>
    <submittedName>
        <fullName evidence="3">DUF4468 domain-containing protein</fullName>
    </submittedName>
</protein>
<evidence type="ECO:0000259" key="2">
    <source>
        <dbReference type="Pfam" id="PF14730"/>
    </source>
</evidence>
<dbReference type="EMBL" id="JAKQYM010000014">
    <property type="protein sequence ID" value="MCI2230288.1"/>
    <property type="molecule type" value="Genomic_DNA"/>
</dbReference>
<evidence type="ECO:0000256" key="1">
    <source>
        <dbReference type="SAM" id="SignalP"/>
    </source>
</evidence>
<dbReference type="Gene3D" id="3.30.530.80">
    <property type="match status" value="1"/>
</dbReference>
<feature type="chain" id="PRO_5040746345" evidence="1">
    <location>
        <begin position="23"/>
        <end position="218"/>
    </location>
</feature>
<feature type="signal peptide" evidence="1">
    <location>
        <begin position="1"/>
        <end position="22"/>
    </location>
</feature>
<keyword evidence="4" id="KW-1185">Reference proteome</keyword>
<name>A0A9X1VR32_9FLAO</name>
<dbReference type="Pfam" id="PF14730">
    <property type="entry name" value="DUF4468"/>
    <property type="match status" value="1"/>
</dbReference>
<dbReference type="RefSeq" id="WP_242179398.1">
    <property type="nucleotide sequence ID" value="NZ_JAKQYM010000014.1"/>
</dbReference>
<dbReference type="AlphaFoldDB" id="A0A9X1VR32"/>
<evidence type="ECO:0000313" key="3">
    <source>
        <dbReference type="EMBL" id="MCI2230288.1"/>
    </source>
</evidence>
<proteinExistence type="predicted"/>
<dbReference type="InterPro" id="IPR027823">
    <property type="entry name" value="DUF4468"/>
</dbReference>
<organism evidence="3 4">
    <name type="scientific">Polaribacter marinus</name>
    <dbReference type="NCBI Taxonomy" id="2916838"/>
    <lineage>
        <taxon>Bacteria</taxon>
        <taxon>Pseudomonadati</taxon>
        <taxon>Bacteroidota</taxon>
        <taxon>Flavobacteriia</taxon>
        <taxon>Flavobacteriales</taxon>
        <taxon>Flavobacteriaceae</taxon>
    </lineage>
</organism>
<reference evidence="3" key="1">
    <citation type="submission" date="2022-02" db="EMBL/GenBank/DDBJ databases">
        <title>Polaribacter sp. MSW13, isolated from seawater.</title>
        <authorList>
            <person name="Kristyanto S."/>
            <person name="Jung J."/>
            <person name="Jeon C.O."/>
        </authorList>
    </citation>
    <scope>NUCLEOTIDE SEQUENCE</scope>
    <source>
        <strain evidence="3">MSW13</strain>
    </source>
</reference>
<accession>A0A9X1VR32</accession>
<evidence type="ECO:0000313" key="4">
    <source>
        <dbReference type="Proteomes" id="UP001139369"/>
    </source>
</evidence>
<dbReference type="Proteomes" id="UP001139369">
    <property type="component" value="Unassembled WGS sequence"/>
</dbReference>
<sequence length="218" mass="25479">MKKHNIILFLSLLLTTFFSSYSQEFEIKEKKVIGIFEIKNKNKSELYSNINKWISINYTSSKDVIQMNDKESGTIIIKGINKVNYTNKITTKGVFKSIQEHLVKVNRFNHLIEINIKDNKFRIIYALLKVNNKDYGWNKIVFDCISLNGINEVELEKFNLINDAILKKGMINKKKREKFNSLSKPFLNEMNNTILENIKNTMNSLKNSIKITGSKDDW</sequence>